<dbReference type="InterPro" id="IPR016032">
    <property type="entry name" value="Sig_transdc_resp-reg_C-effctor"/>
</dbReference>
<dbReference type="SUPFAM" id="SSF52540">
    <property type="entry name" value="P-loop containing nucleoside triphosphate hydrolases"/>
    <property type="match status" value="1"/>
</dbReference>
<dbReference type="KEGG" id="stri:C7M71_024855"/>
<proteinExistence type="predicted"/>
<evidence type="ECO:0000313" key="3">
    <source>
        <dbReference type="EMBL" id="AXI80142.1"/>
    </source>
</evidence>
<dbReference type="GO" id="GO:0000160">
    <property type="term" value="P:phosphorelay signal transduction system"/>
    <property type="evidence" value="ECO:0007669"/>
    <property type="project" value="UniProtKB-KW"/>
</dbReference>
<evidence type="ECO:0000259" key="2">
    <source>
        <dbReference type="SMART" id="SM01043"/>
    </source>
</evidence>
<evidence type="ECO:0000313" key="4">
    <source>
        <dbReference type="Proteomes" id="UP000249340"/>
    </source>
</evidence>
<dbReference type="Gene3D" id="1.25.40.10">
    <property type="entry name" value="Tetratricopeptide repeat domain"/>
    <property type="match status" value="2"/>
</dbReference>
<keyword evidence="4" id="KW-1185">Reference proteome</keyword>
<keyword evidence="1" id="KW-0902">Two-component regulatory system</keyword>
<dbReference type="InterPro" id="IPR005158">
    <property type="entry name" value="BTAD"/>
</dbReference>
<dbReference type="EMBL" id="CP031264">
    <property type="protein sequence ID" value="AXI80142.1"/>
    <property type="molecule type" value="Genomic_DNA"/>
</dbReference>
<dbReference type="GO" id="GO:0003677">
    <property type="term" value="F:DNA binding"/>
    <property type="evidence" value="ECO:0007669"/>
    <property type="project" value="InterPro"/>
</dbReference>
<dbReference type="OrthoDB" id="581105at2"/>
<dbReference type="InterPro" id="IPR036388">
    <property type="entry name" value="WH-like_DNA-bd_sf"/>
</dbReference>
<accession>A0A345T2D7</accession>
<gene>
    <name evidence="3" type="ORF">C7M71_024855</name>
</gene>
<dbReference type="GO" id="GO:0006355">
    <property type="term" value="P:regulation of DNA-templated transcription"/>
    <property type="evidence" value="ECO:0007669"/>
    <property type="project" value="InterPro"/>
</dbReference>
<dbReference type="InterPro" id="IPR019734">
    <property type="entry name" value="TPR_rpt"/>
</dbReference>
<protein>
    <submittedName>
        <fullName evidence="3">NB-ARC domain-containing protein</fullName>
    </submittedName>
</protein>
<reference evidence="4" key="1">
    <citation type="submission" date="2018-07" db="EMBL/GenBank/DDBJ databases">
        <title>Streptacidiphilus bronchialis DSM 106435 chromosome.</title>
        <authorList>
            <person name="Batra D."/>
            <person name="Gulvik C.A."/>
        </authorList>
    </citation>
    <scope>NUCLEOTIDE SEQUENCE [LARGE SCALE GENOMIC DNA]</scope>
    <source>
        <strain evidence="4">DSM 106435</strain>
    </source>
</reference>
<dbReference type="SUPFAM" id="SSF48452">
    <property type="entry name" value="TPR-like"/>
    <property type="match status" value="2"/>
</dbReference>
<dbReference type="SMART" id="SM01043">
    <property type="entry name" value="BTAD"/>
    <property type="match status" value="1"/>
</dbReference>
<dbReference type="Pfam" id="PF13424">
    <property type="entry name" value="TPR_12"/>
    <property type="match status" value="1"/>
</dbReference>
<dbReference type="RefSeq" id="WP_111489092.1">
    <property type="nucleotide sequence ID" value="NZ_CP031264.1"/>
</dbReference>
<organism evidence="3 4">
    <name type="scientific">Peterkaempfera bronchialis</name>
    <dbReference type="NCBI Taxonomy" id="2126346"/>
    <lineage>
        <taxon>Bacteria</taxon>
        <taxon>Bacillati</taxon>
        <taxon>Actinomycetota</taxon>
        <taxon>Actinomycetes</taxon>
        <taxon>Kitasatosporales</taxon>
        <taxon>Streptomycetaceae</taxon>
        <taxon>Peterkaempfera</taxon>
    </lineage>
</organism>
<feature type="domain" description="Bacterial transcriptional activator" evidence="2">
    <location>
        <begin position="91"/>
        <end position="210"/>
    </location>
</feature>
<dbReference type="Gene3D" id="3.40.50.300">
    <property type="entry name" value="P-loop containing nucleotide triphosphate hydrolases"/>
    <property type="match status" value="1"/>
</dbReference>
<evidence type="ECO:0000256" key="1">
    <source>
        <dbReference type="ARBA" id="ARBA00023012"/>
    </source>
</evidence>
<dbReference type="Proteomes" id="UP000249340">
    <property type="component" value="Chromosome"/>
</dbReference>
<dbReference type="PANTHER" id="PTHR47691">
    <property type="entry name" value="REGULATOR-RELATED"/>
    <property type="match status" value="1"/>
</dbReference>
<dbReference type="PRINTS" id="PR00364">
    <property type="entry name" value="DISEASERSIST"/>
</dbReference>
<dbReference type="Pfam" id="PF03704">
    <property type="entry name" value="BTAD"/>
    <property type="match status" value="1"/>
</dbReference>
<dbReference type="InterPro" id="IPR027417">
    <property type="entry name" value="P-loop_NTPase"/>
</dbReference>
<name>A0A345T2D7_9ACTN</name>
<dbReference type="GO" id="GO:0043531">
    <property type="term" value="F:ADP binding"/>
    <property type="evidence" value="ECO:0007669"/>
    <property type="project" value="InterPro"/>
</dbReference>
<dbReference type="InterPro" id="IPR011990">
    <property type="entry name" value="TPR-like_helical_dom_sf"/>
</dbReference>
<dbReference type="AlphaFoldDB" id="A0A345T2D7"/>
<dbReference type="Gene3D" id="1.10.10.10">
    <property type="entry name" value="Winged helix-like DNA-binding domain superfamily/Winged helix DNA-binding domain"/>
    <property type="match status" value="1"/>
</dbReference>
<dbReference type="PANTHER" id="PTHR47691:SF3">
    <property type="entry name" value="HTH-TYPE TRANSCRIPTIONAL REGULATOR RV0890C-RELATED"/>
    <property type="match status" value="1"/>
</dbReference>
<dbReference type="SUPFAM" id="SSF46894">
    <property type="entry name" value="C-terminal effector domain of the bipartite response regulators"/>
    <property type="match status" value="1"/>
</dbReference>
<dbReference type="SMART" id="SM00028">
    <property type="entry name" value="TPR"/>
    <property type="match status" value="2"/>
</dbReference>
<sequence length="904" mass="98972">MKFHLLGQLAALDDGQSVDVPSGKTRELLALLLLSPGEPVPHREIVRFLWPGEDTKPSNIRQYCLRLRRAVGLEVGNSGGATHIQVDPASVDLVRFRSQYATALRTGNPQKRRGALLTSLAEWRGGAPLEDLPGEAFAQRRSWILRELHDAFADCVRTDLECSEPHIALQRADDALVHWPDSETLLGLKVQSLGALGRHYAIDPLLAQWKLRFNRPTAHLLLARTSQENILTSGIKPPDLGVLERLNQLPAQQKQLIGRRSELKLLADVVLGREPGSGPIAVVAGLAGVGKTFLAVAAAQHLAPNFPDGVLYIDLRGFSTLEPEEVASVLVRFLNDLRTTPATVNVDGLVSAYRSALSDRRVLVVLDNARDEAQVRPLLPGQGRSAAIVTSRRRLEGLVVKEGAKPIDLAPLDRHEAGELLKASLGEERMGLARPFAGSLLDYCSGLPIALRIVSAQIGRRQPQDLPGVVRRLLEDRSGLRPLDLRTDELNVSSLLESSYRLLPTPAAKLLWQLSVHPGPTISWRAIQALGHDHATVGRSLDDLIDMSLVTEPTLDRYAMHDLVRIYATQLADQQAPGDYDESLRRVLEFLLQNAWSCDLVLDPDRRLPITANGEFPVVSPRDHAAATAWFDAEYATLSAALQMAGRIRLDRYTWLLALTLLTYQWRSHRYLDALGHLTNALPAAERIAGPEDVAMIRRLLAGTHRGLGDRARAMAELRGAVRTSQDHGDLKGTALGRYSLGIMLHEDGVTDPAVAELRAALAGFKTQDDRLGQGAALDGLANVHHQAGDHFSALEYCRRSLALLEGTADLNGQAHGSFTMGRIRAAIGEHDAAVTAYGHALTLYRSMAYPSREARTLVRLSDSLSALGRDQDAEQVVEEARLLLARLGEKNLDAAVERQRQLS</sequence>